<dbReference type="EC" id="3.1.3.71" evidence="3"/>
<organism evidence="8 9">
    <name type="scientific">Pontibacillus salipaludis</name>
    <dbReference type="NCBI Taxonomy" id="1697394"/>
    <lineage>
        <taxon>Bacteria</taxon>
        <taxon>Bacillati</taxon>
        <taxon>Bacillota</taxon>
        <taxon>Bacilli</taxon>
        <taxon>Bacillales</taxon>
        <taxon>Bacillaceae</taxon>
        <taxon>Pontibacillus</taxon>
    </lineage>
</organism>
<dbReference type="PANTHER" id="PTHR37311:SF1">
    <property type="entry name" value="2-PHOSPHOSULFOLACTATE PHOSPHATASE-RELATED"/>
    <property type="match status" value="1"/>
</dbReference>
<dbReference type="SUPFAM" id="SSF142823">
    <property type="entry name" value="ComB-like"/>
    <property type="match status" value="1"/>
</dbReference>
<evidence type="ECO:0000313" key="8">
    <source>
        <dbReference type="EMBL" id="GGD15495.1"/>
    </source>
</evidence>
<sequence length="249" mass="27454">MGRIHVVMKKEDIDPSRWQNNSVAVVFDVLLATSTITASLANGAREVIPVLNEQEAKSVSKRFQHENPLVAGEYGGITIKGFLPPNPLALNRVVYNRLLILSTTNGTVATRRSEGASMVYLCSLLNIGAIADRLYQEHRTENIVLVCSGSANSFCLEDYYGAGGLLHSLIQKGDWELSDAARGALMVYSNEKRTAKEVLAETRVGEMMTAYGLEEDLSFVSNENQYNIVPVFSKRSGSIKEVKEYESSR</sequence>
<dbReference type="RefSeq" id="WP_188654038.1">
    <property type="nucleotide sequence ID" value="NZ_BMIN01000009.1"/>
</dbReference>
<evidence type="ECO:0000256" key="3">
    <source>
        <dbReference type="ARBA" id="ARBA00012953"/>
    </source>
</evidence>
<dbReference type="InterPro" id="IPR005238">
    <property type="entry name" value="ComB-like"/>
</dbReference>
<comment type="similarity">
    <text evidence="2">Belongs to the ComB family.</text>
</comment>
<keyword evidence="9" id="KW-1185">Reference proteome</keyword>
<dbReference type="Proteomes" id="UP000642571">
    <property type="component" value="Unassembled WGS sequence"/>
</dbReference>
<keyword evidence="5" id="KW-0378">Hydrolase</keyword>
<accession>A0ABQ1Q5Z0</accession>
<comment type="catalytic activity">
    <reaction evidence="7">
        <text>(2R)-O-phospho-3-sulfolactate + H2O = (2R)-3-sulfolactate + phosphate</text>
        <dbReference type="Rhea" id="RHEA:23416"/>
        <dbReference type="ChEBI" id="CHEBI:15377"/>
        <dbReference type="ChEBI" id="CHEBI:15597"/>
        <dbReference type="ChEBI" id="CHEBI:43474"/>
        <dbReference type="ChEBI" id="CHEBI:58738"/>
        <dbReference type="EC" id="3.1.3.71"/>
    </reaction>
</comment>
<evidence type="ECO:0000256" key="4">
    <source>
        <dbReference type="ARBA" id="ARBA00021948"/>
    </source>
</evidence>
<evidence type="ECO:0000313" key="9">
    <source>
        <dbReference type="Proteomes" id="UP000642571"/>
    </source>
</evidence>
<protein>
    <recommendedName>
        <fullName evidence="4">Probable 2-phosphosulfolactate phosphatase</fullName>
        <ecNumber evidence="3">3.1.3.71</ecNumber>
    </recommendedName>
</protein>
<evidence type="ECO:0000256" key="6">
    <source>
        <dbReference type="ARBA" id="ARBA00022842"/>
    </source>
</evidence>
<evidence type="ECO:0000256" key="5">
    <source>
        <dbReference type="ARBA" id="ARBA00022801"/>
    </source>
</evidence>
<dbReference type="Gene3D" id="3.90.1560.10">
    <property type="entry name" value="ComB-like"/>
    <property type="match status" value="1"/>
</dbReference>
<evidence type="ECO:0000256" key="1">
    <source>
        <dbReference type="ARBA" id="ARBA00001946"/>
    </source>
</evidence>
<name>A0ABQ1Q5Z0_9BACI</name>
<dbReference type="Pfam" id="PF04029">
    <property type="entry name" value="2-ph_phosp"/>
    <property type="match status" value="1"/>
</dbReference>
<gene>
    <name evidence="8" type="primary">comB</name>
    <name evidence="8" type="ORF">GCM10011389_24000</name>
</gene>
<comment type="cofactor">
    <cofactor evidence="1">
        <name>Mg(2+)</name>
        <dbReference type="ChEBI" id="CHEBI:18420"/>
    </cofactor>
</comment>
<comment type="caution">
    <text evidence="8">The sequence shown here is derived from an EMBL/GenBank/DDBJ whole genome shotgun (WGS) entry which is preliminary data.</text>
</comment>
<proteinExistence type="inferred from homology"/>
<dbReference type="EMBL" id="BMIN01000009">
    <property type="protein sequence ID" value="GGD15495.1"/>
    <property type="molecule type" value="Genomic_DNA"/>
</dbReference>
<evidence type="ECO:0000256" key="7">
    <source>
        <dbReference type="ARBA" id="ARBA00033711"/>
    </source>
</evidence>
<dbReference type="InterPro" id="IPR036702">
    <property type="entry name" value="ComB-like_sf"/>
</dbReference>
<reference evidence="9" key="1">
    <citation type="journal article" date="2019" name="Int. J. Syst. Evol. Microbiol.">
        <title>The Global Catalogue of Microorganisms (GCM) 10K type strain sequencing project: providing services to taxonomists for standard genome sequencing and annotation.</title>
        <authorList>
            <consortium name="The Broad Institute Genomics Platform"/>
            <consortium name="The Broad Institute Genome Sequencing Center for Infectious Disease"/>
            <person name="Wu L."/>
            <person name="Ma J."/>
        </authorList>
    </citation>
    <scope>NUCLEOTIDE SEQUENCE [LARGE SCALE GENOMIC DNA]</scope>
    <source>
        <strain evidence="9">CGMCC 1.15353</strain>
    </source>
</reference>
<dbReference type="PANTHER" id="PTHR37311">
    <property type="entry name" value="2-PHOSPHOSULFOLACTATE PHOSPHATASE-RELATED"/>
    <property type="match status" value="1"/>
</dbReference>
<keyword evidence="6" id="KW-0460">Magnesium</keyword>
<evidence type="ECO:0000256" key="2">
    <source>
        <dbReference type="ARBA" id="ARBA00009997"/>
    </source>
</evidence>